<keyword evidence="12" id="KW-1185">Reference proteome</keyword>
<accession>A0A6H5IVX2</accession>
<dbReference type="Gene3D" id="3.10.20.370">
    <property type="match status" value="1"/>
</dbReference>
<dbReference type="SUPFAM" id="SSF56672">
    <property type="entry name" value="DNA/RNA polymerases"/>
    <property type="match status" value="1"/>
</dbReference>
<dbReference type="Gene3D" id="2.40.70.10">
    <property type="entry name" value="Acid Proteases"/>
    <property type="match status" value="1"/>
</dbReference>
<evidence type="ECO:0000256" key="3">
    <source>
        <dbReference type="ARBA" id="ARBA00022695"/>
    </source>
</evidence>
<feature type="compositionally biased region" description="Basic residues" evidence="8">
    <location>
        <begin position="1409"/>
        <end position="1419"/>
    </location>
</feature>
<keyword evidence="7" id="KW-0695">RNA-directed DNA polymerase</keyword>
<feature type="compositionally biased region" description="Polar residues" evidence="8">
    <location>
        <begin position="1374"/>
        <end position="1385"/>
    </location>
</feature>
<dbReference type="EC" id="2.7.7.49" evidence="1"/>
<dbReference type="InterPro" id="IPR021109">
    <property type="entry name" value="Peptidase_aspartic_dom_sf"/>
</dbReference>
<gene>
    <name evidence="11" type="ORF">TBRA_LOCUS13456</name>
</gene>
<dbReference type="Pfam" id="PF17917">
    <property type="entry name" value="RT_RNaseH"/>
    <property type="match status" value="1"/>
</dbReference>
<dbReference type="InterPro" id="IPR043128">
    <property type="entry name" value="Rev_trsase/Diguanyl_cyclase"/>
</dbReference>
<dbReference type="Gene3D" id="3.30.70.270">
    <property type="match status" value="2"/>
</dbReference>
<dbReference type="GO" id="GO:0016787">
    <property type="term" value="F:hydrolase activity"/>
    <property type="evidence" value="ECO:0007669"/>
    <property type="project" value="UniProtKB-KW"/>
</dbReference>
<dbReference type="PANTHER" id="PTHR37984:SF5">
    <property type="entry name" value="PROTEIN NYNRIN-LIKE"/>
    <property type="match status" value="1"/>
</dbReference>
<feature type="region of interest" description="Disordered" evidence="8">
    <location>
        <begin position="1301"/>
        <end position="1419"/>
    </location>
</feature>
<evidence type="ECO:0000313" key="11">
    <source>
        <dbReference type="EMBL" id="CAB0041804.1"/>
    </source>
</evidence>
<dbReference type="GO" id="GO:0042575">
    <property type="term" value="C:DNA polymerase complex"/>
    <property type="evidence" value="ECO:0007669"/>
    <property type="project" value="UniProtKB-ARBA"/>
</dbReference>
<dbReference type="Pfam" id="PF17921">
    <property type="entry name" value="Integrase_H2C2"/>
    <property type="match status" value="2"/>
</dbReference>
<dbReference type="InterPro" id="IPR036397">
    <property type="entry name" value="RNaseH_sf"/>
</dbReference>
<keyword evidence="2" id="KW-0808">Transferase</keyword>
<dbReference type="OrthoDB" id="7700017at2759"/>
<evidence type="ECO:0000256" key="8">
    <source>
        <dbReference type="SAM" id="MobiDB-lite"/>
    </source>
</evidence>
<feature type="domain" description="Integrase catalytic" evidence="10">
    <location>
        <begin position="1046"/>
        <end position="1208"/>
    </location>
</feature>
<evidence type="ECO:0000256" key="4">
    <source>
        <dbReference type="ARBA" id="ARBA00022722"/>
    </source>
</evidence>
<feature type="domain" description="Reverse transcriptase" evidence="9">
    <location>
        <begin position="498"/>
        <end position="679"/>
    </location>
</feature>
<feature type="region of interest" description="Disordered" evidence="8">
    <location>
        <begin position="1"/>
        <end position="189"/>
    </location>
</feature>
<dbReference type="Pfam" id="PF00078">
    <property type="entry name" value="RVT_1"/>
    <property type="match status" value="1"/>
</dbReference>
<dbReference type="InterPro" id="IPR050951">
    <property type="entry name" value="Retrovirus_Pol_polyprotein"/>
</dbReference>
<sequence length="1788" mass="203447">MPVEHSPQRGARTRSRTRQALEQGQGPPLLGVVNNPVAPTPPPAQQDGSRDPPPSPEPNIRQDLREQEPVVPEPPNEQQLGDPLQNQPDLPLNDPLQNQPDLPLNNPLQNQPDLPLNDPLQNQPDLPLNNPLQNQPDLPLNNPLQNQPDLPLNNPLQNQPDLPLNNPLQNQPDLPLNNPLQNQPDLPLNNMAARFPPAMQSWEAFTQALIATRPPLPEYSGLDYEDPDRYLTKCQEYVTALQLPEGSRLAVLEKGLKGQQLKNGKLEGRGRSTGSPRPNSSKPQLSGIYAGGDSLLKITVIVGENMMSAAVDTAANRNFIHPDWIPKDTKYQPQNITVGLAAQNQTMKVIGTTQITFKVNEHSYTLPVFIAPAVSEPLILGIPWIREEKAIIDADRDVLHFGRIHRQTVPFVQKQTLRLTTKTSPELETGFPQGHKQAVQELISRHAQVLSPHPGNLTRTSTIQHKITLKEPKTFQLPLYRYSDEKRREIERQIKEMLALDIIEPCSSPYSSPIVLAKKRNGTWRFCVDYRKLNSISEDSAQPIPRICDTLKDLGDSRVFSTLDLRSGYWQIPMHRDSKQFTAFSTPSGGTYQFKVMPFGLKGAPGTFQRLMAQEVLSGYMGKFCIGYLDDIIIHSKTYEEHLYHLALVLERLSIHNLTCSPEKVRLGYQSLEYLGFNITGEGNEAKEEYLKEIQKTPTPTTIKQLQSFIGACQWLHEYLPNLAITLAPLTELLKKRTLHWTPEAQKAFEEAKNRFSGPLRLSRPSAGKPFILQTDASQLGMGSVLYQEREDGQRNIIAYASAKFNPTERKYHCNEQECLAIIWAIKRFRHYLEDAPFTLRTDSKTLTWLHKFKDTRGKLLRWSLLLQEFQFKIEHCPGKDNELPDLLSRNPLGTQREDIEDVDRMMPPEAPSSPEPTPPKLMMIRTEEPLVDEIKRLQQEDPNHEGIAKRCLKGTVKHYQLIDDGVWHHDRIRNKWKLSVPNDARERVLHDFHDLAGHPGEQETYRAIGDRFFWPNLSKSVREHVKLCRVCACGKKSNTSTSDIRPHQPKEPWKSIAIDFMGPYPITARRKRFILVVTDLFSRWTEAFPLAASDTSKVIKILEDEIFSRYGYPQSILSDNGPQFRSIQWQQACEKWQTKLHTTAVYSPRANPTERRNQEIKKGLRLDLMDGQHNQWDLILPKVLYNMRCRQNAATGHSPAYVLFGKELHRPGDWRLTPDIGTTDEWKYRVKEVRHAQEKYQQRYAVANEDKIVYNPGDSVYTKAHHLSSAPNHFHAGFASKWDGPFQILAQLSEDIFTINKNGNPTKTHRLEMKPAGTPNPSSMVTNQIHNSPQRSESPAQLNSNHDSTPSLEVPADLSTNLDISQRPDLPATLNSNHNSSSRPENAPATPDEERKEIQDDSEERHHQYNLRRRKRYIRRRENGTRTLSIELSSEPHVRIHQRSSSQSPWSSQAQPPTSVLFRTLDLTLIQSPITATSDISASARRGPSILHRSHWSWSHEVVDFTASIGKTSSAADIRLGQNSSHRQLAPLWPNLQASDNQWLPGHGLVHYHPFLRLHPPIPPHLRRPVKIRLEPQGAPRQQRKRRTPPRSPDIPAKRHFGLAFSPVPEKSPSPPPHPSAKSPDGSQHEVTDPVPVAPPPTFRTKRQRRNWERAVAHRKRKETKTSKDFADSVDGYTTLLWTTMSVIQLYCQTRISSVTECLRDAGATPGVNSTQTCKRIVEDAHRVTAHGGVQLMLSYLQRNFWIANVRRLAVRVYHGCVRCARFRGRTQMQQMDPLPVERVTPQ</sequence>
<dbReference type="CDD" id="cd01647">
    <property type="entry name" value="RT_LTR"/>
    <property type="match status" value="1"/>
</dbReference>
<evidence type="ECO:0000259" key="9">
    <source>
        <dbReference type="PROSITE" id="PS50878"/>
    </source>
</evidence>
<dbReference type="GO" id="GO:0003676">
    <property type="term" value="F:nucleic acid binding"/>
    <property type="evidence" value="ECO:0007669"/>
    <property type="project" value="InterPro"/>
</dbReference>
<dbReference type="FunFam" id="3.30.70.270:FF:000020">
    <property type="entry name" value="Transposon Tf2-6 polyprotein-like Protein"/>
    <property type="match status" value="1"/>
</dbReference>
<dbReference type="InterPro" id="IPR041588">
    <property type="entry name" value="Integrase_H2C2"/>
</dbReference>
<dbReference type="PROSITE" id="PS50994">
    <property type="entry name" value="INTEGRASE"/>
    <property type="match status" value="1"/>
</dbReference>
<dbReference type="InterPro" id="IPR041373">
    <property type="entry name" value="RT_RNaseH"/>
</dbReference>
<protein>
    <recommendedName>
        <fullName evidence="1">RNA-directed DNA polymerase</fullName>
        <ecNumber evidence="1">2.7.7.49</ecNumber>
    </recommendedName>
</protein>
<keyword evidence="5" id="KW-0255">Endonuclease</keyword>
<name>A0A6H5IVX2_9HYME</name>
<feature type="compositionally biased region" description="Polar residues" evidence="8">
    <location>
        <begin position="95"/>
        <end position="112"/>
    </location>
</feature>
<dbReference type="FunFam" id="3.10.20.370:FF:000001">
    <property type="entry name" value="Retrovirus-related Pol polyprotein from transposon 17.6-like protein"/>
    <property type="match status" value="1"/>
</dbReference>
<feature type="compositionally biased region" description="Pro residues" evidence="8">
    <location>
        <begin position="1611"/>
        <end position="1620"/>
    </location>
</feature>
<feature type="compositionally biased region" description="Polar residues" evidence="8">
    <location>
        <begin position="272"/>
        <end position="284"/>
    </location>
</feature>
<organism evidence="11 12">
    <name type="scientific">Trichogramma brassicae</name>
    <dbReference type="NCBI Taxonomy" id="86971"/>
    <lineage>
        <taxon>Eukaryota</taxon>
        <taxon>Metazoa</taxon>
        <taxon>Ecdysozoa</taxon>
        <taxon>Arthropoda</taxon>
        <taxon>Hexapoda</taxon>
        <taxon>Insecta</taxon>
        <taxon>Pterygota</taxon>
        <taxon>Neoptera</taxon>
        <taxon>Endopterygota</taxon>
        <taxon>Hymenoptera</taxon>
        <taxon>Apocrita</taxon>
        <taxon>Proctotrupomorpha</taxon>
        <taxon>Chalcidoidea</taxon>
        <taxon>Trichogrammatidae</taxon>
        <taxon>Trichogramma</taxon>
    </lineage>
</organism>
<dbReference type="SUPFAM" id="SSF50630">
    <property type="entry name" value="Acid proteases"/>
    <property type="match status" value="1"/>
</dbReference>
<dbReference type="InterPro" id="IPR012337">
    <property type="entry name" value="RNaseH-like_sf"/>
</dbReference>
<dbReference type="Gene3D" id="1.10.340.70">
    <property type="match status" value="1"/>
</dbReference>
<feature type="compositionally biased region" description="Polar residues" evidence="8">
    <location>
        <begin position="119"/>
        <end position="184"/>
    </location>
</feature>
<dbReference type="PROSITE" id="PS50878">
    <property type="entry name" value="RT_POL"/>
    <property type="match status" value="1"/>
</dbReference>
<dbReference type="InterPro" id="IPR043502">
    <property type="entry name" value="DNA/RNA_pol_sf"/>
</dbReference>
<evidence type="ECO:0000259" key="10">
    <source>
        <dbReference type="PROSITE" id="PS50994"/>
    </source>
</evidence>
<evidence type="ECO:0000256" key="7">
    <source>
        <dbReference type="ARBA" id="ARBA00022918"/>
    </source>
</evidence>
<dbReference type="Gene3D" id="3.10.10.10">
    <property type="entry name" value="HIV Type 1 Reverse Transcriptase, subunit A, domain 1"/>
    <property type="match status" value="1"/>
</dbReference>
<dbReference type="InterPro" id="IPR000477">
    <property type="entry name" value="RT_dom"/>
</dbReference>
<dbReference type="FunFam" id="1.10.340.70:FF:000001">
    <property type="entry name" value="Retrovirus-related Pol polyprotein from transposon gypsy-like Protein"/>
    <property type="match status" value="1"/>
</dbReference>
<dbReference type="InterPro" id="IPR001584">
    <property type="entry name" value="Integrase_cat-core"/>
</dbReference>
<dbReference type="GO" id="GO:0015074">
    <property type="term" value="P:DNA integration"/>
    <property type="evidence" value="ECO:0007669"/>
    <property type="project" value="InterPro"/>
</dbReference>
<dbReference type="EMBL" id="CADCXV010001130">
    <property type="protein sequence ID" value="CAB0041804.1"/>
    <property type="molecule type" value="Genomic_DNA"/>
</dbReference>
<keyword evidence="4" id="KW-0540">Nuclease</keyword>
<proteinExistence type="predicted"/>
<dbReference type="PANTHER" id="PTHR37984">
    <property type="entry name" value="PROTEIN CBG26694"/>
    <property type="match status" value="1"/>
</dbReference>
<dbReference type="Gene3D" id="3.30.420.10">
    <property type="entry name" value="Ribonuclease H-like superfamily/Ribonuclease H"/>
    <property type="match status" value="1"/>
</dbReference>
<feature type="region of interest" description="Disordered" evidence="8">
    <location>
        <begin position="1575"/>
        <end position="1670"/>
    </location>
</feature>
<dbReference type="Pfam" id="PF00665">
    <property type="entry name" value="rve"/>
    <property type="match status" value="1"/>
</dbReference>
<feature type="compositionally biased region" description="Pro residues" evidence="8">
    <location>
        <begin position="909"/>
        <end position="920"/>
    </location>
</feature>
<dbReference type="SUPFAM" id="SSF53098">
    <property type="entry name" value="Ribonuclease H-like"/>
    <property type="match status" value="1"/>
</dbReference>
<evidence type="ECO:0000256" key="6">
    <source>
        <dbReference type="ARBA" id="ARBA00022801"/>
    </source>
</evidence>
<keyword evidence="3" id="KW-0548">Nucleotidyltransferase</keyword>
<dbReference type="GO" id="GO:0003964">
    <property type="term" value="F:RNA-directed DNA polymerase activity"/>
    <property type="evidence" value="ECO:0007669"/>
    <property type="project" value="UniProtKB-KW"/>
</dbReference>
<evidence type="ECO:0000313" key="12">
    <source>
        <dbReference type="Proteomes" id="UP000479190"/>
    </source>
</evidence>
<reference evidence="11 12" key="1">
    <citation type="submission" date="2020-02" db="EMBL/GenBank/DDBJ databases">
        <authorList>
            <person name="Ferguson B K."/>
        </authorList>
    </citation>
    <scope>NUCLEOTIDE SEQUENCE [LARGE SCALE GENOMIC DNA]</scope>
</reference>
<dbReference type="CDD" id="cd00303">
    <property type="entry name" value="retropepsin_like"/>
    <property type="match status" value="1"/>
</dbReference>
<feature type="compositionally biased region" description="Polar residues" evidence="8">
    <location>
        <begin position="1320"/>
        <end position="1352"/>
    </location>
</feature>
<dbReference type="GO" id="GO:0004519">
    <property type="term" value="F:endonuclease activity"/>
    <property type="evidence" value="ECO:0007669"/>
    <property type="project" value="UniProtKB-KW"/>
</dbReference>
<dbReference type="CDD" id="cd09274">
    <property type="entry name" value="RNase_HI_RT_Ty3"/>
    <property type="match status" value="1"/>
</dbReference>
<keyword evidence="6" id="KW-0378">Hydrolase</keyword>
<evidence type="ECO:0000256" key="5">
    <source>
        <dbReference type="ARBA" id="ARBA00022759"/>
    </source>
</evidence>
<evidence type="ECO:0000256" key="2">
    <source>
        <dbReference type="ARBA" id="ARBA00022679"/>
    </source>
</evidence>
<feature type="region of interest" description="Disordered" evidence="8">
    <location>
        <begin position="260"/>
        <end position="286"/>
    </location>
</feature>
<feature type="compositionally biased region" description="Basic and acidic residues" evidence="8">
    <location>
        <begin position="1393"/>
        <end position="1408"/>
    </location>
</feature>
<evidence type="ECO:0000256" key="1">
    <source>
        <dbReference type="ARBA" id="ARBA00012493"/>
    </source>
</evidence>
<dbReference type="Proteomes" id="UP000479190">
    <property type="component" value="Unassembled WGS sequence"/>
</dbReference>
<feature type="region of interest" description="Disordered" evidence="8">
    <location>
        <begin position="897"/>
        <end position="922"/>
    </location>
</feature>